<protein>
    <submittedName>
        <fullName evidence="1">Uncharacterized protein</fullName>
    </submittedName>
</protein>
<gene>
    <name evidence="1" type="ORF">TNCT_216831</name>
</gene>
<dbReference type="OrthoDB" id="10453537at2759"/>
<dbReference type="Proteomes" id="UP000887116">
    <property type="component" value="Unassembled WGS sequence"/>
</dbReference>
<accession>A0A8X6LTM2</accession>
<reference evidence="1" key="1">
    <citation type="submission" date="2020-07" db="EMBL/GenBank/DDBJ databases">
        <title>Multicomponent nature underlies the extraordinary mechanical properties of spider dragline silk.</title>
        <authorList>
            <person name="Kono N."/>
            <person name="Nakamura H."/>
            <person name="Mori M."/>
            <person name="Yoshida Y."/>
            <person name="Ohtoshi R."/>
            <person name="Malay A.D."/>
            <person name="Moran D.A.P."/>
            <person name="Tomita M."/>
            <person name="Numata K."/>
            <person name="Arakawa K."/>
        </authorList>
    </citation>
    <scope>NUCLEOTIDE SEQUENCE</scope>
</reference>
<dbReference type="AlphaFoldDB" id="A0A8X6LTM2"/>
<keyword evidence="2" id="KW-1185">Reference proteome</keyword>
<organism evidence="1 2">
    <name type="scientific">Trichonephila clavata</name>
    <name type="common">Joro spider</name>
    <name type="synonym">Nephila clavata</name>
    <dbReference type="NCBI Taxonomy" id="2740835"/>
    <lineage>
        <taxon>Eukaryota</taxon>
        <taxon>Metazoa</taxon>
        <taxon>Ecdysozoa</taxon>
        <taxon>Arthropoda</taxon>
        <taxon>Chelicerata</taxon>
        <taxon>Arachnida</taxon>
        <taxon>Araneae</taxon>
        <taxon>Araneomorphae</taxon>
        <taxon>Entelegynae</taxon>
        <taxon>Araneoidea</taxon>
        <taxon>Nephilidae</taxon>
        <taxon>Trichonephila</taxon>
    </lineage>
</organism>
<comment type="caution">
    <text evidence="1">The sequence shown here is derived from an EMBL/GenBank/DDBJ whole genome shotgun (WGS) entry which is preliminary data.</text>
</comment>
<proteinExistence type="predicted"/>
<name>A0A8X6LTM2_TRICU</name>
<sequence length="91" mass="10920">MHCLKYGDDTIIFLMVLNNFMAQARWRSKRPPEIKEEEEKTVDYYRERVIEQPFNLGGWRGRSTPDQTADEQQILCPDYLHSLIHWLRASH</sequence>
<evidence type="ECO:0000313" key="2">
    <source>
        <dbReference type="Proteomes" id="UP000887116"/>
    </source>
</evidence>
<dbReference type="EMBL" id="BMAO01018163">
    <property type="protein sequence ID" value="GFR21565.1"/>
    <property type="molecule type" value="Genomic_DNA"/>
</dbReference>
<evidence type="ECO:0000313" key="1">
    <source>
        <dbReference type="EMBL" id="GFR21565.1"/>
    </source>
</evidence>